<dbReference type="RefSeq" id="WP_142898960.1">
    <property type="nucleotide sequence ID" value="NZ_ML660061.1"/>
</dbReference>
<name>A0A545TAT5_9PROT</name>
<dbReference type="OrthoDB" id="7795309at2"/>
<proteinExistence type="predicted"/>
<dbReference type="Proteomes" id="UP000315252">
    <property type="component" value="Unassembled WGS sequence"/>
</dbReference>
<accession>A0A545TAT5</accession>
<dbReference type="SUPFAM" id="SSF53474">
    <property type="entry name" value="alpha/beta-Hydrolases"/>
    <property type="match status" value="1"/>
</dbReference>
<dbReference type="GO" id="GO:0016787">
    <property type="term" value="F:hydrolase activity"/>
    <property type="evidence" value="ECO:0007669"/>
    <property type="project" value="UniProtKB-KW"/>
</dbReference>
<reference evidence="1 2" key="1">
    <citation type="submission" date="2019-06" db="EMBL/GenBank/DDBJ databases">
        <title>Whole genome sequence for Rhodospirillaceae sp. R148.</title>
        <authorList>
            <person name="Wang G."/>
        </authorList>
    </citation>
    <scope>NUCLEOTIDE SEQUENCE [LARGE SCALE GENOMIC DNA]</scope>
    <source>
        <strain evidence="1 2">R148</strain>
    </source>
</reference>
<protein>
    <submittedName>
        <fullName evidence="1">Alpha/beta hydrolase</fullName>
    </submittedName>
</protein>
<keyword evidence="1" id="KW-0378">Hydrolase</keyword>
<comment type="caution">
    <text evidence="1">The sequence shown here is derived from an EMBL/GenBank/DDBJ whole genome shotgun (WGS) entry which is preliminary data.</text>
</comment>
<sequence>MNVPVSLAGTESARLPEPLRIRAFDGLQGKLLLRPWYDWCGVRAIVNWYFPLSRAWAAALEADGDLQSFNDQLGTGFQDSGRIRSALARTAQADKTYHERQTLWEERFFSEAAVAEGELVRLEIERQSASKHRMMRRKEFLPWRRKFPKLHWAVPLKDDVEQHHGERLAHPASAFEVPAFPGFEVSKGLSGAWDAMSPYRQYWLRFPSLASGEESAVMASPGEKGKAWAKVYEPEQGGEGAPCLIFLHGIGMETDLWGELADPVNALTRQGFRVIRPEAPWHAHRRLRGRFGGEPAIAQGPLGFIELFHAWVTEVAQLIEWARNNGSSQVAVGGLSLGALTAQLVATQARNWRPEQRPDHLLLITTSEDLLDIALHGSMASLLEMPKHFAAAGWAEADLARWTPLLEPHGDPVMEAARIVVLLGRADDLTPVRGGESLLRRWKVPENNIFRPNQGHFSASLGLYRDNAVLQRVVANMTG</sequence>
<dbReference type="Gene3D" id="3.40.50.1820">
    <property type="entry name" value="alpha/beta hydrolase"/>
    <property type="match status" value="1"/>
</dbReference>
<evidence type="ECO:0000313" key="2">
    <source>
        <dbReference type="Proteomes" id="UP000315252"/>
    </source>
</evidence>
<evidence type="ECO:0000313" key="1">
    <source>
        <dbReference type="EMBL" id="TQV74330.1"/>
    </source>
</evidence>
<gene>
    <name evidence="1" type="ORF">FKG95_23890</name>
</gene>
<dbReference type="InterPro" id="IPR029058">
    <property type="entry name" value="AB_hydrolase_fold"/>
</dbReference>
<organism evidence="1 2">
    <name type="scientific">Denitrobaculum tricleocarpae</name>
    <dbReference type="NCBI Taxonomy" id="2591009"/>
    <lineage>
        <taxon>Bacteria</taxon>
        <taxon>Pseudomonadati</taxon>
        <taxon>Pseudomonadota</taxon>
        <taxon>Alphaproteobacteria</taxon>
        <taxon>Rhodospirillales</taxon>
        <taxon>Rhodospirillaceae</taxon>
        <taxon>Denitrobaculum</taxon>
    </lineage>
</organism>
<dbReference type="AlphaFoldDB" id="A0A545TAT5"/>
<keyword evidence="2" id="KW-1185">Reference proteome</keyword>
<dbReference type="EMBL" id="VHSH01000010">
    <property type="protein sequence ID" value="TQV74330.1"/>
    <property type="molecule type" value="Genomic_DNA"/>
</dbReference>